<dbReference type="Pfam" id="PF13091">
    <property type="entry name" value="PLDc_2"/>
    <property type="match status" value="1"/>
</dbReference>
<dbReference type="InterPro" id="IPR051406">
    <property type="entry name" value="PLD_domain"/>
</dbReference>
<proteinExistence type="inferred from homology"/>
<evidence type="ECO:0000256" key="4">
    <source>
        <dbReference type="ARBA" id="ARBA00022801"/>
    </source>
</evidence>
<keyword evidence="8" id="KW-0540">Nuclease</keyword>
<dbReference type="Gene3D" id="3.30.870.10">
    <property type="entry name" value="Endonuclease Chain A"/>
    <property type="match status" value="1"/>
</dbReference>
<dbReference type="Proteomes" id="UP000094329">
    <property type="component" value="Unassembled WGS sequence"/>
</dbReference>
<keyword evidence="5" id="KW-0442">Lipid degradation</keyword>
<accession>A0ABX3A5Z7</accession>
<evidence type="ECO:0000256" key="2">
    <source>
        <dbReference type="ARBA" id="ARBA00008664"/>
    </source>
</evidence>
<organism evidence="8 9">
    <name type="scientific">Piscirickettsia litoralis</name>
    <dbReference type="NCBI Taxonomy" id="1891921"/>
    <lineage>
        <taxon>Bacteria</taxon>
        <taxon>Pseudomonadati</taxon>
        <taxon>Pseudomonadota</taxon>
        <taxon>Gammaproteobacteria</taxon>
        <taxon>Thiotrichales</taxon>
        <taxon>Piscirickettsiaceae</taxon>
        <taxon>Piscirickettsia</taxon>
    </lineage>
</organism>
<keyword evidence="8" id="KW-0255">Endonuclease</keyword>
<keyword evidence="6" id="KW-0443">Lipid metabolism</keyword>
<evidence type="ECO:0000313" key="9">
    <source>
        <dbReference type="Proteomes" id="UP000094329"/>
    </source>
</evidence>
<dbReference type="GO" id="GO:0004519">
    <property type="term" value="F:endonuclease activity"/>
    <property type="evidence" value="ECO:0007669"/>
    <property type="project" value="UniProtKB-KW"/>
</dbReference>
<dbReference type="EMBL" id="MDTU01000001">
    <property type="protein sequence ID" value="ODN43116.1"/>
    <property type="molecule type" value="Genomic_DNA"/>
</dbReference>
<evidence type="ECO:0000313" key="8">
    <source>
        <dbReference type="EMBL" id="ODN43116.1"/>
    </source>
</evidence>
<dbReference type="CDD" id="cd09170">
    <property type="entry name" value="PLDc_Nuc"/>
    <property type="match status" value="1"/>
</dbReference>
<evidence type="ECO:0000256" key="3">
    <source>
        <dbReference type="ARBA" id="ARBA00012027"/>
    </source>
</evidence>
<evidence type="ECO:0000256" key="1">
    <source>
        <dbReference type="ARBA" id="ARBA00000798"/>
    </source>
</evidence>
<comment type="caution">
    <text evidence="8">The sequence shown here is derived from an EMBL/GenBank/DDBJ whole genome shotgun (WGS) entry which is preliminary data.</text>
</comment>
<dbReference type="SUPFAM" id="SSF56024">
    <property type="entry name" value="Phospholipase D/nuclease"/>
    <property type="match status" value="1"/>
</dbReference>
<keyword evidence="9" id="KW-1185">Reference proteome</keyword>
<dbReference type="SMART" id="SM00155">
    <property type="entry name" value="PLDc"/>
    <property type="match status" value="1"/>
</dbReference>
<evidence type="ECO:0000256" key="5">
    <source>
        <dbReference type="ARBA" id="ARBA00022963"/>
    </source>
</evidence>
<dbReference type="PROSITE" id="PS50035">
    <property type="entry name" value="PLD"/>
    <property type="match status" value="1"/>
</dbReference>
<comment type="catalytic activity">
    <reaction evidence="1">
        <text>a 1,2-diacyl-sn-glycero-3-phosphocholine + H2O = a 1,2-diacyl-sn-glycero-3-phosphate + choline + H(+)</text>
        <dbReference type="Rhea" id="RHEA:14445"/>
        <dbReference type="ChEBI" id="CHEBI:15354"/>
        <dbReference type="ChEBI" id="CHEBI:15377"/>
        <dbReference type="ChEBI" id="CHEBI:15378"/>
        <dbReference type="ChEBI" id="CHEBI:57643"/>
        <dbReference type="ChEBI" id="CHEBI:58608"/>
        <dbReference type="EC" id="3.1.4.4"/>
    </reaction>
</comment>
<dbReference type="PANTHER" id="PTHR43856:SF1">
    <property type="entry name" value="MITOCHONDRIAL CARDIOLIPIN HYDROLASE"/>
    <property type="match status" value="1"/>
</dbReference>
<keyword evidence="4" id="KW-0378">Hydrolase</keyword>
<dbReference type="EC" id="3.1.4.4" evidence="3"/>
<comment type="similarity">
    <text evidence="2">Belongs to the phospholipase D family.</text>
</comment>
<dbReference type="InterPro" id="IPR001736">
    <property type="entry name" value="PLipase_D/transphosphatidylase"/>
</dbReference>
<name>A0ABX3A5Z7_9GAMM</name>
<dbReference type="PANTHER" id="PTHR43856">
    <property type="entry name" value="CARDIOLIPIN HYDROLASE"/>
    <property type="match status" value="1"/>
</dbReference>
<gene>
    <name evidence="8" type="ORF">BGC07_09585</name>
</gene>
<dbReference type="InterPro" id="IPR025202">
    <property type="entry name" value="PLD-like_dom"/>
</dbReference>
<feature type="domain" description="PLD phosphodiesterase" evidence="7">
    <location>
        <begin position="103"/>
        <end position="130"/>
    </location>
</feature>
<protein>
    <recommendedName>
        <fullName evidence="3">phospholipase D</fullName>
        <ecNumber evidence="3">3.1.4.4</ecNumber>
    </recommendedName>
</protein>
<evidence type="ECO:0000259" key="7">
    <source>
        <dbReference type="PROSITE" id="PS50035"/>
    </source>
</evidence>
<evidence type="ECO:0000256" key="6">
    <source>
        <dbReference type="ARBA" id="ARBA00023098"/>
    </source>
</evidence>
<sequence length="174" mass="19486">MLTNFMPASLSFAGILKNAPYQVCFTPGGKCTHLIVKTINTAKNSIRVQAYSFTSWPIVRALIKAQERGVKVELLLDKSNLKKRYNVIKALKSHHIKFLIDAKPAIAHNKVIIIDGDIVVTGSFNFTYSAQKRNAENVLIIKNKKLASLYIANYDKRQQASQAVAYYCGYNQCS</sequence>
<reference evidence="8 9" key="1">
    <citation type="submission" date="2016-08" db="EMBL/GenBank/DDBJ databases">
        <title>Draft genome sequence of Candidatus Piscirickettsia litoralis, from seawater.</title>
        <authorList>
            <person name="Wan X."/>
            <person name="Lee A.J."/>
            <person name="Hou S."/>
            <person name="Donachie S.P."/>
        </authorList>
    </citation>
    <scope>NUCLEOTIDE SEQUENCE [LARGE SCALE GENOMIC DNA]</scope>
    <source>
        <strain evidence="8 9">Y2</strain>
    </source>
</reference>